<proteinExistence type="predicted"/>
<dbReference type="GO" id="GO:0005829">
    <property type="term" value="C:cytosol"/>
    <property type="evidence" value="ECO:0007669"/>
    <property type="project" value="TreeGrafter"/>
</dbReference>
<keyword evidence="2" id="KW-1185">Reference proteome</keyword>
<name>A0A1G6QMY0_9PROT</name>
<dbReference type="SUPFAM" id="SSF52317">
    <property type="entry name" value="Class I glutamine amidotransferase-like"/>
    <property type="match status" value="1"/>
</dbReference>
<dbReference type="EMBL" id="FMZX01000003">
    <property type="protein sequence ID" value="SDC93673.1"/>
    <property type="molecule type" value="Genomic_DNA"/>
</dbReference>
<dbReference type="GO" id="GO:0006598">
    <property type="term" value="P:polyamine catabolic process"/>
    <property type="evidence" value="ECO:0007669"/>
    <property type="project" value="TreeGrafter"/>
</dbReference>
<dbReference type="AlphaFoldDB" id="A0A1G6QMY0"/>
<dbReference type="GO" id="GO:0016740">
    <property type="term" value="F:transferase activity"/>
    <property type="evidence" value="ECO:0007669"/>
    <property type="project" value="UniProtKB-KW"/>
</dbReference>
<dbReference type="PANTHER" id="PTHR43235:SF1">
    <property type="entry name" value="GLUTAMINE AMIDOTRANSFERASE PB2B2.05-RELATED"/>
    <property type="match status" value="1"/>
</dbReference>
<dbReference type="Pfam" id="PF07722">
    <property type="entry name" value="Peptidase_C26"/>
    <property type="match status" value="1"/>
</dbReference>
<sequence>MRTRPIIGVTLDAEEPGGYSKLPWYALRKNYFAALAEAGALPMALPHHPELAEAYLDQIDGLLVTGGAFDVDPSLYGGGDTHPTVTLKAGRTDFELAVTRGALKRDMPVLGICGGEQLLAVALGGTLIQHIPDSIRTEIEHEQPNPRHEPGHEVTIAEGTLLARIIGKPRMAVNSAHHQAVATPGPGALVNATAPDGVVEGVEHPGHRFALGVQWHPEYAVDPADPLIFTAFVQACRG</sequence>
<evidence type="ECO:0000313" key="1">
    <source>
        <dbReference type="EMBL" id="SDC93673.1"/>
    </source>
</evidence>
<evidence type="ECO:0000313" key="2">
    <source>
        <dbReference type="Proteomes" id="UP000198925"/>
    </source>
</evidence>
<dbReference type="STRING" id="938405.SAMN02927895_02690"/>
<dbReference type="OrthoDB" id="9813383at2"/>
<keyword evidence="1" id="KW-0808">Transferase</keyword>
<protein>
    <submittedName>
        <fullName evidence="1">Putative glutamine amidotransferase</fullName>
    </submittedName>
</protein>
<dbReference type="InterPro" id="IPR044668">
    <property type="entry name" value="PuuD-like"/>
</dbReference>
<dbReference type="InterPro" id="IPR029062">
    <property type="entry name" value="Class_I_gatase-like"/>
</dbReference>
<dbReference type="Proteomes" id="UP000198925">
    <property type="component" value="Unassembled WGS sequence"/>
</dbReference>
<accession>A0A1G6QMY0</accession>
<reference evidence="1 2" key="1">
    <citation type="submission" date="2016-10" db="EMBL/GenBank/DDBJ databases">
        <authorList>
            <person name="de Groot N.N."/>
        </authorList>
    </citation>
    <scope>NUCLEOTIDE SEQUENCE [LARGE SCALE GENOMIC DNA]</scope>
    <source>
        <strain evidence="1 2">CPCC 100156</strain>
    </source>
</reference>
<gene>
    <name evidence="1" type="ORF">SAMN04487779_1003112</name>
</gene>
<dbReference type="PROSITE" id="PS51273">
    <property type="entry name" value="GATASE_TYPE_1"/>
    <property type="match status" value="1"/>
</dbReference>
<dbReference type="InterPro" id="IPR011697">
    <property type="entry name" value="Peptidase_C26"/>
</dbReference>
<dbReference type="RefSeq" id="WP_090564366.1">
    <property type="nucleotide sequence ID" value="NZ_FMXZ01000006.1"/>
</dbReference>
<dbReference type="CDD" id="cd01745">
    <property type="entry name" value="GATase1_2"/>
    <property type="match status" value="1"/>
</dbReference>
<keyword evidence="1" id="KW-0315">Glutamine amidotransferase</keyword>
<organism evidence="1 2">
    <name type="scientific">Belnapia rosea</name>
    <dbReference type="NCBI Taxonomy" id="938405"/>
    <lineage>
        <taxon>Bacteria</taxon>
        <taxon>Pseudomonadati</taxon>
        <taxon>Pseudomonadota</taxon>
        <taxon>Alphaproteobacteria</taxon>
        <taxon>Acetobacterales</taxon>
        <taxon>Roseomonadaceae</taxon>
        <taxon>Belnapia</taxon>
    </lineage>
</organism>
<dbReference type="Gene3D" id="3.40.50.880">
    <property type="match status" value="1"/>
</dbReference>
<dbReference type="PANTHER" id="PTHR43235">
    <property type="entry name" value="GLUTAMINE AMIDOTRANSFERASE PB2B2.05-RELATED"/>
    <property type="match status" value="1"/>
</dbReference>
<dbReference type="GO" id="GO:0033969">
    <property type="term" value="F:gamma-glutamyl-gamma-aminobutyrate hydrolase activity"/>
    <property type="evidence" value="ECO:0007669"/>
    <property type="project" value="TreeGrafter"/>
</dbReference>